<dbReference type="EMBL" id="AAPJ01000002">
    <property type="protein sequence ID" value="EAS50790.1"/>
    <property type="molecule type" value="Genomic_DNA"/>
</dbReference>
<dbReference type="SUPFAM" id="SSF52540">
    <property type="entry name" value="P-loop containing nucleoside triphosphate hydrolases"/>
    <property type="match status" value="1"/>
</dbReference>
<evidence type="ECO:0000313" key="2">
    <source>
        <dbReference type="Proteomes" id="UP000000321"/>
    </source>
</evidence>
<organism evidence="1 2">
    <name type="scientific">Aurantimonas manganoxydans (strain ATCC BAA-1229 / DSM 21871 / SI85-9A1)</name>
    <dbReference type="NCBI Taxonomy" id="287752"/>
    <lineage>
        <taxon>Bacteria</taxon>
        <taxon>Pseudomonadati</taxon>
        <taxon>Pseudomonadota</taxon>
        <taxon>Alphaproteobacteria</taxon>
        <taxon>Hyphomicrobiales</taxon>
        <taxon>Aurantimonadaceae</taxon>
        <taxon>Aurantimonas</taxon>
    </lineage>
</organism>
<name>Q1YJT3_AURMS</name>
<sequence>MPRWNLEVSPDRNEEDDDAVAAALGQALETLNVLPPDYSRRLNAATSVYLAHEKRDNPFLTEFSKRISAARDQVMGKSRQPFEYLSLLGSSGSGKSRMIRHCLDRSGLAEPIELTGRTLRPVIRINGPRPFTPGQLAISILKEVAMQTDTQLTANNAWQIVRNHLPRSKTALVIVDEAQHALRHKAPASTIEVRDAIKILAEDAHWPVGFIFVGIPVFERFLMTDNQAKGRNVIVRMPNLNPNRKQDQAFVRMLLTQMVRAAELSIDDGGDDEFCRRLICAGGKQFGRCQKLIRMAIEETLMARRPTVGVEDFAESLRKRTGCDDDHNSFLATRYEMIPHWLNDPELETYVAANDILVNDDQAGARERGRK</sequence>
<dbReference type="Pfam" id="PF05621">
    <property type="entry name" value="TniB"/>
    <property type="match status" value="1"/>
</dbReference>
<reference evidence="1 2" key="1">
    <citation type="journal article" date="2008" name="Appl. Environ. Microbiol.">
        <title>Genomic insights into Mn(II) oxidation by the marine alphaproteobacterium Aurantimonas sp. strain SI85-9A1.</title>
        <authorList>
            <person name="Dick G.J."/>
            <person name="Podell S."/>
            <person name="Johnson H.A."/>
            <person name="Rivera-Espinoza Y."/>
            <person name="Bernier-Latmani R."/>
            <person name="McCarthy J.K."/>
            <person name="Torpey J.W."/>
            <person name="Clement B.G."/>
            <person name="Gaasterland T."/>
            <person name="Tebo B.M."/>
        </authorList>
    </citation>
    <scope>NUCLEOTIDE SEQUENCE [LARGE SCALE GENOMIC DNA]</scope>
    <source>
        <strain evidence="1 2">SI85-9A1</strain>
    </source>
</reference>
<dbReference type="HOGENOM" id="CLU_721122_0_0_5"/>
<protein>
    <recommendedName>
        <fullName evidence="3">AAA+ ATPase domain-containing protein</fullName>
    </recommendedName>
</protein>
<dbReference type="InterPro" id="IPR008868">
    <property type="entry name" value="TniB"/>
</dbReference>
<dbReference type="AlphaFoldDB" id="Q1YJT3"/>
<comment type="caution">
    <text evidence="1">The sequence shown here is derived from an EMBL/GenBank/DDBJ whole genome shotgun (WGS) entry which is preliminary data.</text>
</comment>
<proteinExistence type="predicted"/>
<accession>Q1YJT3</accession>
<evidence type="ECO:0000313" key="1">
    <source>
        <dbReference type="EMBL" id="EAS50790.1"/>
    </source>
</evidence>
<dbReference type="RefSeq" id="WP_009208780.1">
    <property type="nucleotide sequence ID" value="NZ_BBWP01000036.1"/>
</dbReference>
<evidence type="ECO:0008006" key="3">
    <source>
        <dbReference type="Google" id="ProtNLM"/>
    </source>
</evidence>
<dbReference type="OrthoDB" id="5288220at2"/>
<dbReference type="Proteomes" id="UP000000321">
    <property type="component" value="Unassembled WGS sequence"/>
</dbReference>
<keyword evidence="2" id="KW-1185">Reference proteome</keyword>
<dbReference type="BioCyc" id="AURANTIMONAS:SI859A1_00915-MONOMER"/>
<dbReference type="Gene3D" id="3.40.50.300">
    <property type="entry name" value="P-loop containing nucleotide triphosphate hydrolases"/>
    <property type="match status" value="1"/>
</dbReference>
<gene>
    <name evidence="1" type="ORF">SI859A1_00915</name>
</gene>
<dbReference type="InterPro" id="IPR027417">
    <property type="entry name" value="P-loop_NTPase"/>
</dbReference>